<dbReference type="Pfam" id="PF03175">
    <property type="entry name" value="DNA_pol_B_2"/>
    <property type="match status" value="1"/>
</dbReference>
<keyword evidence="6" id="KW-0239">DNA-directed DNA polymerase</keyword>
<accession>A0ABM0M8R8</accession>
<comment type="similarity">
    <text evidence="1">Belongs to the DNA polymerase type-B family.</text>
</comment>
<evidence type="ECO:0000256" key="3">
    <source>
        <dbReference type="ARBA" id="ARBA00022679"/>
    </source>
</evidence>
<dbReference type="EC" id="2.7.7.7" evidence="2"/>
<keyword evidence="10" id="KW-1185">Reference proteome</keyword>
<dbReference type="PANTHER" id="PTHR33568">
    <property type="entry name" value="DNA POLYMERASE"/>
    <property type="match status" value="1"/>
</dbReference>
<feature type="domain" description="DNA-directed DNA polymerase family B mitochondria/virus" evidence="9">
    <location>
        <begin position="16"/>
        <end position="97"/>
    </location>
</feature>
<organism evidence="10 11">
    <name type="scientific">Saccoglossus kowalevskii</name>
    <name type="common">Acorn worm</name>
    <dbReference type="NCBI Taxonomy" id="10224"/>
    <lineage>
        <taxon>Eukaryota</taxon>
        <taxon>Metazoa</taxon>
        <taxon>Hemichordata</taxon>
        <taxon>Enteropneusta</taxon>
        <taxon>Harrimaniidae</taxon>
        <taxon>Saccoglossus</taxon>
    </lineage>
</organism>
<comment type="catalytic activity">
    <reaction evidence="8">
        <text>DNA(n) + a 2'-deoxyribonucleoside 5'-triphosphate = DNA(n+1) + diphosphate</text>
        <dbReference type="Rhea" id="RHEA:22508"/>
        <dbReference type="Rhea" id="RHEA-COMP:17339"/>
        <dbReference type="Rhea" id="RHEA-COMP:17340"/>
        <dbReference type="ChEBI" id="CHEBI:33019"/>
        <dbReference type="ChEBI" id="CHEBI:61560"/>
        <dbReference type="ChEBI" id="CHEBI:173112"/>
        <dbReference type="EC" id="2.7.7.7"/>
    </reaction>
</comment>
<sequence length="140" mass="15995">MENFCEWALEKEHNWMIFIAHNSKGYDGIMILKRCHDHNILPEVIMNGSKVMQLYIRRADIKFIDSLNFLPMALSKLSKTFGIDELHKGFFPNLISRTAGDNYRRPGAPYFDPDGMKEAAKNCSSTVGVACAYLRNVYGI</sequence>
<dbReference type="InterPro" id="IPR012337">
    <property type="entry name" value="RNaseH-like_sf"/>
</dbReference>
<proteinExistence type="inferred from homology"/>
<evidence type="ECO:0000313" key="10">
    <source>
        <dbReference type="Proteomes" id="UP000694865"/>
    </source>
</evidence>
<dbReference type="SUPFAM" id="SSF53098">
    <property type="entry name" value="Ribonuclease H-like"/>
    <property type="match status" value="1"/>
</dbReference>
<dbReference type="GeneID" id="102808497"/>
<dbReference type="PANTHER" id="PTHR33568:SF3">
    <property type="entry name" value="DNA-DIRECTED DNA POLYMERASE"/>
    <property type="match status" value="1"/>
</dbReference>
<dbReference type="RefSeq" id="XP_006816409.1">
    <property type="nucleotide sequence ID" value="XM_006816346.1"/>
</dbReference>
<evidence type="ECO:0000256" key="1">
    <source>
        <dbReference type="ARBA" id="ARBA00005755"/>
    </source>
</evidence>
<evidence type="ECO:0000256" key="2">
    <source>
        <dbReference type="ARBA" id="ARBA00012417"/>
    </source>
</evidence>
<dbReference type="InterPro" id="IPR036397">
    <property type="entry name" value="RNaseH_sf"/>
</dbReference>
<keyword evidence="3" id="KW-0808">Transferase</keyword>
<evidence type="ECO:0000313" key="11">
    <source>
        <dbReference type="RefSeq" id="XP_006816409.1"/>
    </source>
</evidence>
<evidence type="ECO:0000256" key="5">
    <source>
        <dbReference type="ARBA" id="ARBA00022705"/>
    </source>
</evidence>
<evidence type="ECO:0000256" key="4">
    <source>
        <dbReference type="ARBA" id="ARBA00022695"/>
    </source>
</evidence>
<keyword evidence="5" id="KW-0235">DNA replication</keyword>
<gene>
    <name evidence="11" type="primary">LOC102808497</name>
</gene>
<dbReference type="Gene3D" id="3.30.420.10">
    <property type="entry name" value="Ribonuclease H-like superfamily/Ribonuclease H"/>
    <property type="match status" value="1"/>
</dbReference>
<protein>
    <recommendedName>
        <fullName evidence="2">DNA-directed DNA polymerase</fullName>
        <ecNumber evidence="2">2.7.7.7</ecNumber>
    </recommendedName>
</protein>
<dbReference type="Proteomes" id="UP000694865">
    <property type="component" value="Unplaced"/>
</dbReference>
<reference evidence="11" key="1">
    <citation type="submission" date="2025-08" db="UniProtKB">
        <authorList>
            <consortium name="RefSeq"/>
        </authorList>
    </citation>
    <scope>IDENTIFICATION</scope>
    <source>
        <tissue evidence="11">Testes</tissue>
    </source>
</reference>
<keyword evidence="4" id="KW-0548">Nucleotidyltransferase</keyword>
<evidence type="ECO:0000259" key="9">
    <source>
        <dbReference type="Pfam" id="PF03175"/>
    </source>
</evidence>
<evidence type="ECO:0000256" key="7">
    <source>
        <dbReference type="ARBA" id="ARBA00023125"/>
    </source>
</evidence>
<name>A0ABM0M8R8_SACKO</name>
<keyword evidence="7" id="KW-0238">DNA-binding</keyword>
<evidence type="ECO:0000256" key="6">
    <source>
        <dbReference type="ARBA" id="ARBA00022932"/>
    </source>
</evidence>
<dbReference type="InterPro" id="IPR004868">
    <property type="entry name" value="DNA-dir_DNA_pol_B_mt/vir"/>
</dbReference>
<evidence type="ECO:0000256" key="8">
    <source>
        <dbReference type="ARBA" id="ARBA00049244"/>
    </source>
</evidence>